<dbReference type="Gene3D" id="3.60.10.10">
    <property type="entry name" value="Endonuclease/exonuclease/phosphatase"/>
    <property type="match status" value="1"/>
</dbReference>
<evidence type="ECO:0000256" key="2">
    <source>
        <dbReference type="ARBA" id="ARBA00001946"/>
    </source>
</evidence>
<evidence type="ECO:0000256" key="6">
    <source>
        <dbReference type="ARBA" id="ARBA00022763"/>
    </source>
</evidence>
<evidence type="ECO:0000256" key="4">
    <source>
        <dbReference type="ARBA" id="ARBA00022722"/>
    </source>
</evidence>
<name>A0A8K0SXT4_9HYPO</name>
<evidence type="ECO:0000256" key="5">
    <source>
        <dbReference type="ARBA" id="ARBA00022723"/>
    </source>
</evidence>
<evidence type="ECO:0000256" key="8">
    <source>
        <dbReference type="ARBA" id="ARBA00022842"/>
    </source>
</evidence>
<gene>
    <name evidence="12" type="ORF">B0I35DRAFT_421047</name>
</gene>
<keyword evidence="5" id="KW-0479">Metal-binding</keyword>
<dbReference type="PANTHER" id="PTHR15822:SF4">
    <property type="entry name" value="TYROSYL-DNA PHOSPHODIESTERASE 2"/>
    <property type="match status" value="1"/>
</dbReference>
<evidence type="ECO:0000256" key="10">
    <source>
        <dbReference type="ARBA" id="ARBA00023242"/>
    </source>
</evidence>
<feature type="domain" description="Endonuclease/exonuclease/phosphatase" evidence="11">
    <location>
        <begin position="70"/>
        <end position="331"/>
    </location>
</feature>
<dbReference type="GO" id="GO:0004519">
    <property type="term" value="F:endonuclease activity"/>
    <property type="evidence" value="ECO:0007669"/>
    <property type="project" value="UniProtKB-KW"/>
</dbReference>
<protein>
    <submittedName>
        <fullName evidence="12">Endonuclease/exonuclease/phosphatase</fullName>
    </submittedName>
</protein>
<proteinExistence type="predicted"/>
<dbReference type="GO" id="GO:0003697">
    <property type="term" value="F:single-stranded DNA binding"/>
    <property type="evidence" value="ECO:0007669"/>
    <property type="project" value="TreeGrafter"/>
</dbReference>
<comment type="cofactor">
    <cofactor evidence="1">
        <name>Mn(2+)</name>
        <dbReference type="ChEBI" id="CHEBI:29035"/>
    </cofactor>
</comment>
<dbReference type="EMBL" id="JAGPNK010000002">
    <property type="protein sequence ID" value="KAH7325721.1"/>
    <property type="molecule type" value="Genomic_DNA"/>
</dbReference>
<dbReference type="GO" id="GO:0046872">
    <property type="term" value="F:metal ion binding"/>
    <property type="evidence" value="ECO:0007669"/>
    <property type="project" value="UniProtKB-KW"/>
</dbReference>
<evidence type="ECO:0000256" key="9">
    <source>
        <dbReference type="ARBA" id="ARBA00023204"/>
    </source>
</evidence>
<dbReference type="InterPro" id="IPR036691">
    <property type="entry name" value="Endo/exonu/phosph_ase_sf"/>
</dbReference>
<dbReference type="PANTHER" id="PTHR15822">
    <property type="entry name" value="TRAF AND TNF RECEPTOR-ASSOCIATED PROTEIN"/>
    <property type="match status" value="1"/>
</dbReference>
<evidence type="ECO:0000313" key="13">
    <source>
        <dbReference type="Proteomes" id="UP000813444"/>
    </source>
</evidence>
<keyword evidence="13" id="KW-1185">Reference proteome</keyword>
<dbReference type="GO" id="GO:0070260">
    <property type="term" value="F:5'-tyrosyl-DNA phosphodiesterase activity"/>
    <property type="evidence" value="ECO:0007669"/>
    <property type="project" value="TreeGrafter"/>
</dbReference>
<dbReference type="GO" id="GO:0005737">
    <property type="term" value="C:cytoplasm"/>
    <property type="evidence" value="ECO:0007669"/>
    <property type="project" value="TreeGrafter"/>
</dbReference>
<comment type="subcellular location">
    <subcellularLocation>
        <location evidence="3">Nucleus</location>
        <location evidence="3">PML body</location>
    </subcellularLocation>
</comment>
<keyword evidence="12" id="KW-0255">Endonuclease</keyword>
<evidence type="ECO:0000259" key="11">
    <source>
        <dbReference type="Pfam" id="PF03372"/>
    </source>
</evidence>
<keyword evidence="6" id="KW-0227">DNA damage</keyword>
<evidence type="ECO:0000256" key="7">
    <source>
        <dbReference type="ARBA" id="ARBA00022801"/>
    </source>
</evidence>
<evidence type="ECO:0000256" key="3">
    <source>
        <dbReference type="ARBA" id="ARBA00004322"/>
    </source>
</evidence>
<organism evidence="12 13">
    <name type="scientific">Stachybotrys elegans</name>
    <dbReference type="NCBI Taxonomy" id="80388"/>
    <lineage>
        <taxon>Eukaryota</taxon>
        <taxon>Fungi</taxon>
        <taxon>Dikarya</taxon>
        <taxon>Ascomycota</taxon>
        <taxon>Pezizomycotina</taxon>
        <taxon>Sordariomycetes</taxon>
        <taxon>Hypocreomycetidae</taxon>
        <taxon>Hypocreales</taxon>
        <taxon>Stachybotryaceae</taxon>
        <taxon>Stachybotrys</taxon>
    </lineage>
</organism>
<dbReference type="InterPro" id="IPR005135">
    <property type="entry name" value="Endo/exonuclease/phosphatase"/>
</dbReference>
<reference evidence="12" key="1">
    <citation type="journal article" date="2021" name="Nat. Commun.">
        <title>Genetic determinants of endophytism in the Arabidopsis root mycobiome.</title>
        <authorList>
            <person name="Mesny F."/>
            <person name="Miyauchi S."/>
            <person name="Thiergart T."/>
            <person name="Pickel B."/>
            <person name="Atanasova L."/>
            <person name="Karlsson M."/>
            <person name="Huettel B."/>
            <person name="Barry K.W."/>
            <person name="Haridas S."/>
            <person name="Chen C."/>
            <person name="Bauer D."/>
            <person name="Andreopoulos W."/>
            <person name="Pangilinan J."/>
            <person name="LaButti K."/>
            <person name="Riley R."/>
            <person name="Lipzen A."/>
            <person name="Clum A."/>
            <person name="Drula E."/>
            <person name="Henrissat B."/>
            <person name="Kohler A."/>
            <person name="Grigoriev I.V."/>
            <person name="Martin F.M."/>
            <person name="Hacquard S."/>
        </authorList>
    </citation>
    <scope>NUCLEOTIDE SEQUENCE</scope>
    <source>
        <strain evidence="12">MPI-CAGE-CH-0235</strain>
    </source>
</reference>
<keyword evidence="4" id="KW-0540">Nuclease</keyword>
<dbReference type="AlphaFoldDB" id="A0A8K0SXT4"/>
<comment type="caution">
    <text evidence="12">The sequence shown here is derived from an EMBL/GenBank/DDBJ whole genome shotgun (WGS) entry which is preliminary data.</text>
</comment>
<keyword evidence="9" id="KW-0234">DNA repair</keyword>
<dbReference type="SUPFAM" id="SSF56219">
    <property type="entry name" value="DNase I-like"/>
    <property type="match status" value="1"/>
</dbReference>
<keyword evidence="7" id="KW-0378">Hydrolase</keyword>
<dbReference type="Proteomes" id="UP000813444">
    <property type="component" value="Unassembled WGS sequence"/>
</dbReference>
<evidence type="ECO:0000313" key="12">
    <source>
        <dbReference type="EMBL" id="KAH7325721.1"/>
    </source>
</evidence>
<dbReference type="InterPro" id="IPR051547">
    <property type="entry name" value="TDP2-like"/>
</dbReference>
<dbReference type="GO" id="GO:0006302">
    <property type="term" value="P:double-strand break repair"/>
    <property type="evidence" value="ECO:0007669"/>
    <property type="project" value="TreeGrafter"/>
</dbReference>
<keyword evidence="8" id="KW-0460">Magnesium</keyword>
<evidence type="ECO:0000256" key="1">
    <source>
        <dbReference type="ARBA" id="ARBA00001936"/>
    </source>
</evidence>
<accession>A0A8K0SXT4</accession>
<sequence length="346" mass="38805">MEELVNKFIQEAMALKKSPDSVPWKEDEPWTQPFYSWNAQTASWDTVHSSPTSSSSSAETADIHALAVYSWNIDAILPFAEERMEAAFAYLQELTKRHVAATSTTAVVIKLQECVLSDLATITEKQWIRDSFYITDLDDTNWSSGAYGTTMLVDRRLAISSCFRLHYSKTRMERDALFVDAIAPSKPDKVIRICNTHLESLALEPPYRPAQMQLVARYMHAEKVHGGVVSGDFNAVQAEDDTLHSVNGLKDAYLELGGAQGDQAGCTWGQQALPAYRERFGLSRMDKVFFRGEGLKLQSLERFGADVVVNTREARDRLLNLGFEKAWVTDHLGVYALFKLASGLHL</sequence>
<comment type="cofactor">
    <cofactor evidence="2">
        <name>Mg(2+)</name>
        <dbReference type="ChEBI" id="CHEBI:18420"/>
    </cofactor>
</comment>
<keyword evidence="10" id="KW-0539">Nucleus</keyword>
<dbReference type="CDD" id="cd09080">
    <property type="entry name" value="TDP2"/>
    <property type="match status" value="1"/>
</dbReference>
<dbReference type="Pfam" id="PF03372">
    <property type="entry name" value="Exo_endo_phos"/>
    <property type="match status" value="1"/>
</dbReference>
<dbReference type="OrthoDB" id="9975959at2759"/>